<accession>A0ACB8BIQ5</accession>
<evidence type="ECO:0000313" key="1">
    <source>
        <dbReference type="EMBL" id="KAH7924688.1"/>
    </source>
</evidence>
<dbReference type="Proteomes" id="UP000790709">
    <property type="component" value="Unassembled WGS sequence"/>
</dbReference>
<comment type="caution">
    <text evidence="1">The sequence shown here is derived from an EMBL/GenBank/DDBJ whole genome shotgun (WGS) entry which is preliminary data.</text>
</comment>
<protein>
    <submittedName>
        <fullName evidence="1">Uncharacterized protein</fullName>
    </submittedName>
</protein>
<organism evidence="1 2">
    <name type="scientific">Leucogyrophana mollusca</name>
    <dbReference type="NCBI Taxonomy" id="85980"/>
    <lineage>
        <taxon>Eukaryota</taxon>
        <taxon>Fungi</taxon>
        <taxon>Dikarya</taxon>
        <taxon>Basidiomycota</taxon>
        <taxon>Agaricomycotina</taxon>
        <taxon>Agaricomycetes</taxon>
        <taxon>Agaricomycetidae</taxon>
        <taxon>Boletales</taxon>
        <taxon>Boletales incertae sedis</taxon>
        <taxon>Leucogyrophana</taxon>
    </lineage>
</organism>
<keyword evidence="2" id="KW-1185">Reference proteome</keyword>
<sequence length="123" mass="13812">MIPQSSGRYHQQRASSTFTRPTTHNIFSQPSTSPSSSFRSPQTPWLTSRRHRPSPGSTRRSRTGMHHTNITNITNTQHTSHLIPHLPDPRAQDDTPAPTRPPNPKPSENENENENDAQSGTRT</sequence>
<name>A0ACB8BIQ5_9AGAM</name>
<proteinExistence type="predicted"/>
<evidence type="ECO:0000313" key="2">
    <source>
        <dbReference type="Proteomes" id="UP000790709"/>
    </source>
</evidence>
<gene>
    <name evidence="1" type="ORF">BV22DRAFT_490008</name>
</gene>
<dbReference type="EMBL" id="MU266418">
    <property type="protein sequence ID" value="KAH7924688.1"/>
    <property type="molecule type" value="Genomic_DNA"/>
</dbReference>
<reference evidence="1" key="1">
    <citation type="journal article" date="2021" name="New Phytol.">
        <title>Evolutionary innovations through gain and loss of genes in the ectomycorrhizal Boletales.</title>
        <authorList>
            <person name="Wu G."/>
            <person name="Miyauchi S."/>
            <person name="Morin E."/>
            <person name="Kuo A."/>
            <person name="Drula E."/>
            <person name="Varga T."/>
            <person name="Kohler A."/>
            <person name="Feng B."/>
            <person name="Cao Y."/>
            <person name="Lipzen A."/>
            <person name="Daum C."/>
            <person name="Hundley H."/>
            <person name="Pangilinan J."/>
            <person name="Johnson J."/>
            <person name="Barry K."/>
            <person name="LaButti K."/>
            <person name="Ng V."/>
            <person name="Ahrendt S."/>
            <person name="Min B."/>
            <person name="Choi I.G."/>
            <person name="Park H."/>
            <person name="Plett J.M."/>
            <person name="Magnuson J."/>
            <person name="Spatafora J.W."/>
            <person name="Nagy L.G."/>
            <person name="Henrissat B."/>
            <person name="Grigoriev I.V."/>
            <person name="Yang Z.L."/>
            <person name="Xu J."/>
            <person name="Martin F.M."/>
        </authorList>
    </citation>
    <scope>NUCLEOTIDE SEQUENCE</scope>
    <source>
        <strain evidence="1">KUC20120723A-06</strain>
    </source>
</reference>